<dbReference type="InterPro" id="IPR042099">
    <property type="entry name" value="ANL_N_sf"/>
</dbReference>
<evidence type="ECO:0000256" key="1">
    <source>
        <dbReference type="ARBA" id="ARBA00006432"/>
    </source>
</evidence>
<dbReference type="InterPro" id="IPR025110">
    <property type="entry name" value="AMP-bd_C"/>
</dbReference>
<dbReference type="RefSeq" id="WP_166316710.1">
    <property type="nucleotide sequence ID" value="NZ_WOTH01000025.1"/>
</dbReference>
<keyword evidence="5" id="KW-1185">Reference proteome</keyword>
<dbReference type="Gene3D" id="3.40.50.12780">
    <property type="entry name" value="N-terminal domain of ligase-like"/>
    <property type="match status" value="1"/>
</dbReference>
<comment type="caution">
    <text evidence="4">The sequence shown here is derived from an EMBL/GenBank/DDBJ whole genome shotgun (WGS) entry which is preliminary data.</text>
</comment>
<dbReference type="Gene3D" id="3.30.300.30">
    <property type="match status" value="1"/>
</dbReference>
<evidence type="ECO:0000313" key="4">
    <source>
        <dbReference type="EMBL" id="NHO54522.1"/>
    </source>
</evidence>
<dbReference type="AlphaFoldDB" id="A0A967B660"/>
<dbReference type="CDD" id="cd04433">
    <property type="entry name" value="AFD_class_I"/>
    <property type="match status" value="1"/>
</dbReference>
<gene>
    <name evidence="4" type="ORF">GOB87_11265</name>
</gene>
<reference evidence="4" key="1">
    <citation type="submission" date="2019-11" db="EMBL/GenBank/DDBJ databases">
        <title>Description of new Acetobacter species.</title>
        <authorList>
            <person name="Cleenwerck I."/>
            <person name="Sombolestani A.S."/>
        </authorList>
    </citation>
    <scope>NUCLEOTIDE SEQUENCE</scope>
    <source>
        <strain evidence="4">LMG 1626</strain>
    </source>
</reference>
<organism evidence="4 5">
    <name type="scientific">Acetobacter estunensis</name>
    <dbReference type="NCBI Taxonomy" id="104097"/>
    <lineage>
        <taxon>Bacteria</taxon>
        <taxon>Pseudomonadati</taxon>
        <taxon>Pseudomonadota</taxon>
        <taxon>Alphaproteobacteria</taxon>
        <taxon>Acetobacterales</taxon>
        <taxon>Acetobacteraceae</taxon>
        <taxon>Acetobacter</taxon>
    </lineage>
</organism>
<sequence length="463" mass="51456">MELEEFLSPLPSVRARDAIVFGNDIISYDDLILKIEEIKSNLVNRNLSGNTIVFIGDYGSSAIATLVALWLCDNTVCMISKDKCDQVREISGLTGAAVVVDVTNDNAIVFTNIENESYESHNSEDETTHARAKFIIFSSGTTGSPKGIIHRVDNFTNLYRDLYSSPRKMLGFYFFDHMGGIITVLSTLASGGTLVIPQSRSPADVWKTIHAHEVEVASFSPSFINLSLASGIFHEASFPALKEVRFGTEPMNDITLTGLKAALPTVVISQLYGMSEVGVPPAYTNPSNPLELRFDPRFSDTKIVNGELFIRTTTMADGYVGKGNLPLTEGYFETRDLVQEDSSGFITILGRQDDLINVGGEKYVPSEIERVLISVPNVEDVAVYAVPHVLMGNVVGATFRLKEPEDPIELRRRIRWAVRDILKRGQVPQQIEIVEDQLYTDRYKKKRKSLTDNGNQRIQKNHV</sequence>
<dbReference type="Pfam" id="PF00501">
    <property type="entry name" value="AMP-binding"/>
    <property type="match status" value="1"/>
</dbReference>
<dbReference type="GO" id="GO:0006631">
    <property type="term" value="P:fatty acid metabolic process"/>
    <property type="evidence" value="ECO:0007669"/>
    <property type="project" value="TreeGrafter"/>
</dbReference>
<evidence type="ECO:0000259" key="3">
    <source>
        <dbReference type="Pfam" id="PF13193"/>
    </source>
</evidence>
<protein>
    <submittedName>
        <fullName evidence="4">AMP-binding protein</fullName>
    </submittedName>
</protein>
<dbReference type="EMBL" id="WOTH01000025">
    <property type="protein sequence ID" value="NHO54522.1"/>
    <property type="molecule type" value="Genomic_DNA"/>
</dbReference>
<dbReference type="InterPro" id="IPR000873">
    <property type="entry name" value="AMP-dep_synth/lig_dom"/>
</dbReference>
<feature type="domain" description="AMP-binding enzyme C-terminal" evidence="3">
    <location>
        <begin position="367"/>
        <end position="436"/>
    </location>
</feature>
<proteinExistence type="inferred from homology"/>
<dbReference type="GO" id="GO:0031956">
    <property type="term" value="F:medium-chain fatty acid-CoA ligase activity"/>
    <property type="evidence" value="ECO:0007669"/>
    <property type="project" value="TreeGrafter"/>
</dbReference>
<comment type="similarity">
    <text evidence="1">Belongs to the ATP-dependent AMP-binding enzyme family.</text>
</comment>
<evidence type="ECO:0000313" key="5">
    <source>
        <dbReference type="Proteomes" id="UP000597459"/>
    </source>
</evidence>
<dbReference type="Pfam" id="PF13193">
    <property type="entry name" value="AMP-binding_C"/>
    <property type="match status" value="1"/>
</dbReference>
<dbReference type="SUPFAM" id="SSF56801">
    <property type="entry name" value="Acetyl-CoA synthetase-like"/>
    <property type="match status" value="1"/>
</dbReference>
<dbReference type="PROSITE" id="PS00455">
    <property type="entry name" value="AMP_BINDING"/>
    <property type="match status" value="1"/>
</dbReference>
<dbReference type="InterPro" id="IPR020845">
    <property type="entry name" value="AMP-binding_CS"/>
</dbReference>
<feature type="domain" description="AMP-dependent synthetase/ligase" evidence="2">
    <location>
        <begin position="83"/>
        <end position="283"/>
    </location>
</feature>
<dbReference type="PANTHER" id="PTHR43201:SF8">
    <property type="entry name" value="ACYL-COA SYNTHETASE FAMILY MEMBER 3"/>
    <property type="match status" value="1"/>
</dbReference>
<name>A0A967B660_9PROT</name>
<dbReference type="PANTHER" id="PTHR43201">
    <property type="entry name" value="ACYL-COA SYNTHETASE"/>
    <property type="match status" value="1"/>
</dbReference>
<dbReference type="Proteomes" id="UP000597459">
    <property type="component" value="Unassembled WGS sequence"/>
</dbReference>
<dbReference type="InterPro" id="IPR045851">
    <property type="entry name" value="AMP-bd_C_sf"/>
</dbReference>
<accession>A0A967B660</accession>
<evidence type="ECO:0000259" key="2">
    <source>
        <dbReference type="Pfam" id="PF00501"/>
    </source>
</evidence>